<dbReference type="AlphaFoldDB" id="A0A2M9CRX1"/>
<dbReference type="RefSeq" id="WP_100313344.1">
    <property type="nucleotide sequence ID" value="NZ_PGFG01000001.1"/>
</dbReference>
<dbReference type="EMBL" id="PGFG01000001">
    <property type="protein sequence ID" value="PJJ74639.1"/>
    <property type="molecule type" value="Genomic_DNA"/>
</dbReference>
<dbReference type="OrthoDB" id="9784166at2"/>
<dbReference type="Proteomes" id="UP000230000">
    <property type="component" value="Unassembled WGS sequence"/>
</dbReference>
<dbReference type="PANTHER" id="PTHR11735:SF11">
    <property type="entry name" value="TRNA THREONYLCARBAMOYLADENOSINE BIOSYNTHESIS PROTEIN TSAB"/>
    <property type="match status" value="1"/>
</dbReference>
<evidence type="ECO:0000313" key="2">
    <source>
        <dbReference type="EMBL" id="PJJ74639.1"/>
    </source>
</evidence>
<feature type="domain" description="Gcp-like" evidence="1">
    <location>
        <begin position="33"/>
        <end position="144"/>
    </location>
</feature>
<reference evidence="2 3" key="1">
    <citation type="submission" date="2017-11" db="EMBL/GenBank/DDBJ databases">
        <title>Genomic Encyclopedia of Archaeal and Bacterial Type Strains, Phase II (KMG-II): From Individual Species to Whole Genera.</title>
        <authorList>
            <person name="Goeker M."/>
        </authorList>
    </citation>
    <scope>NUCLEOTIDE SEQUENCE [LARGE SCALE GENOMIC DNA]</scope>
    <source>
        <strain evidence="2 3">DSM 27268</strain>
    </source>
</reference>
<dbReference type="CDD" id="cd24032">
    <property type="entry name" value="ASKHA_NBD_TsaB"/>
    <property type="match status" value="1"/>
</dbReference>
<dbReference type="NCBIfam" id="TIGR03725">
    <property type="entry name" value="T6A_YeaZ"/>
    <property type="match status" value="1"/>
</dbReference>
<sequence>MARLILIDTATAAGSVSFAEEGRVVASFGHTQAEDHAAYIADYVYRGLSQLQLNGTAIDAIAVSAGPGSYTGLRVGLSTAKGLCYAWNCRLILLPTMEIMAAGYRQLHPEIHEPGFLVPVLKSRKNEVYAALYKTDGTTIEHARPVQLEEEDFSTWQNYQPMYVFGEGADRVIDKFQPLPVKVVLDATYQLHASHMAGLAEQAFRSGQFADLAYAEPYYLKPTYVGKE</sequence>
<comment type="caution">
    <text evidence="2">The sequence shown here is derived from an EMBL/GenBank/DDBJ whole genome shotgun (WGS) entry which is preliminary data.</text>
</comment>
<dbReference type="GO" id="GO:0005829">
    <property type="term" value="C:cytosol"/>
    <property type="evidence" value="ECO:0007669"/>
    <property type="project" value="TreeGrafter"/>
</dbReference>
<gene>
    <name evidence="2" type="ORF">BXY57_0200</name>
</gene>
<accession>A0A2M9CRX1</accession>
<name>A0A2M9CRX1_9BACT</name>
<dbReference type="SUPFAM" id="SSF53067">
    <property type="entry name" value="Actin-like ATPase domain"/>
    <property type="match status" value="2"/>
</dbReference>
<protein>
    <submittedName>
        <fullName evidence="2">tRNA threonylcarbamoyladenosine biosynthesis protein TsaB</fullName>
    </submittedName>
</protein>
<evidence type="ECO:0000259" key="1">
    <source>
        <dbReference type="Pfam" id="PF00814"/>
    </source>
</evidence>
<proteinExistence type="predicted"/>
<dbReference type="GO" id="GO:0002949">
    <property type="term" value="P:tRNA threonylcarbamoyladenosine modification"/>
    <property type="evidence" value="ECO:0007669"/>
    <property type="project" value="InterPro"/>
</dbReference>
<dbReference type="InterPro" id="IPR022496">
    <property type="entry name" value="T6A_TsaB"/>
</dbReference>
<evidence type="ECO:0000313" key="3">
    <source>
        <dbReference type="Proteomes" id="UP000230000"/>
    </source>
</evidence>
<keyword evidence="3" id="KW-1185">Reference proteome</keyword>
<dbReference type="Gene3D" id="3.30.420.40">
    <property type="match status" value="2"/>
</dbReference>
<dbReference type="InterPro" id="IPR000905">
    <property type="entry name" value="Gcp-like_dom"/>
</dbReference>
<dbReference type="PANTHER" id="PTHR11735">
    <property type="entry name" value="TRNA N6-ADENOSINE THREONYLCARBAMOYLTRANSFERASE"/>
    <property type="match status" value="1"/>
</dbReference>
<dbReference type="InterPro" id="IPR043129">
    <property type="entry name" value="ATPase_NBD"/>
</dbReference>
<dbReference type="Pfam" id="PF00814">
    <property type="entry name" value="TsaD"/>
    <property type="match status" value="1"/>
</dbReference>
<organism evidence="2 3">
    <name type="scientific">Thermoflavifilum aggregans</name>
    <dbReference type="NCBI Taxonomy" id="454188"/>
    <lineage>
        <taxon>Bacteria</taxon>
        <taxon>Pseudomonadati</taxon>
        <taxon>Bacteroidota</taxon>
        <taxon>Chitinophagia</taxon>
        <taxon>Chitinophagales</taxon>
        <taxon>Chitinophagaceae</taxon>
        <taxon>Thermoflavifilum</taxon>
    </lineage>
</organism>